<reference evidence="2 3" key="1">
    <citation type="submission" date="2018-11" db="EMBL/GenBank/DDBJ databases">
        <title>Draft genome analysis of Rheinheimera mesophila isolated from an industrial waste site.</title>
        <authorList>
            <person name="Yu Q."/>
            <person name="Qi Y."/>
            <person name="Zhang H."/>
            <person name="Lu Y."/>
            <person name="Pu J."/>
        </authorList>
    </citation>
    <scope>NUCLEOTIDE SEQUENCE [LARGE SCALE GENOMIC DNA]</scope>
    <source>
        <strain evidence="2 3">IITR13</strain>
    </source>
</reference>
<dbReference type="EMBL" id="RRCF01000001">
    <property type="protein sequence ID" value="RRJ23816.1"/>
    <property type="molecule type" value="Genomic_DNA"/>
</dbReference>
<dbReference type="AlphaFoldDB" id="A0A3P3QRC0"/>
<dbReference type="RefSeq" id="WP_052749340.1">
    <property type="nucleotide sequence ID" value="NZ_LAVS01000025.1"/>
</dbReference>
<keyword evidence="3" id="KW-1185">Reference proteome</keyword>
<dbReference type="Pfam" id="PF11454">
    <property type="entry name" value="DUF3016"/>
    <property type="match status" value="1"/>
</dbReference>
<dbReference type="Proteomes" id="UP000276260">
    <property type="component" value="Unassembled WGS sequence"/>
</dbReference>
<organism evidence="2 3">
    <name type="scientific">Rheinheimera mesophila</name>
    <dbReference type="NCBI Taxonomy" id="1547515"/>
    <lineage>
        <taxon>Bacteria</taxon>
        <taxon>Pseudomonadati</taxon>
        <taxon>Pseudomonadota</taxon>
        <taxon>Gammaproteobacteria</taxon>
        <taxon>Chromatiales</taxon>
        <taxon>Chromatiaceae</taxon>
        <taxon>Rheinheimera</taxon>
    </lineage>
</organism>
<evidence type="ECO:0000313" key="2">
    <source>
        <dbReference type="EMBL" id="RRJ23816.1"/>
    </source>
</evidence>
<dbReference type="OrthoDB" id="195620at2"/>
<accession>A0A3P3QRC0</accession>
<gene>
    <name evidence="2" type="ORF">EIK76_07110</name>
</gene>
<sequence>MMRFVKTSVLMLSLLLAGVAAAAEVKVEYKDYKKFTDMKPANEPRGSFEKRTMANFDKIFADLAKKLPEGYSWNVVVTDIDLAGDVNHMFTQTGQQIRVIKDIFIPRIHFSYTLVDQNKAVVAEEKDLKLKDMGFMSRISNTRADQPLEHEKIMLERWFKDSLAPAVVAHQQAQVKAG</sequence>
<comment type="caution">
    <text evidence="2">The sequence shown here is derived from an EMBL/GenBank/DDBJ whole genome shotgun (WGS) entry which is preliminary data.</text>
</comment>
<feature type="signal peptide" evidence="1">
    <location>
        <begin position="1"/>
        <end position="22"/>
    </location>
</feature>
<proteinExistence type="predicted"/>
<dbReference type="InterPro" id="IPR021557">
    <property type="entry name" value="DUF3016"/>
</dbReference>
<keyword evidence="1" id="KW-0732">Signal</keyword>
<evidence type="ECO:0000313" key="3">
    <source>
        <dbReference type="Proteomes" id="UP000276260"/>
    </source>
</evidence>
<name>A0A3P3QRC0_9GAMM</name>
<feature type="chain" id="PRO_5018330699" evidence="1">
    <location>
        <begin position="23"/>
        <end position="178"/>
    </location>
</feature>
<protein>
    <submittedName>
        <fullName evidence="2">DUF3016 domain-containing protein</fullName>
    </submittedName>
</protein>
<evidence type="ECO:0000256" key="1">
    <source>
        <dbReference type="SAM" id="SignalP"/>
    </source>
</evidence>